<dbReference type="Gene3D" id="2.30.22.10">
    <property type="entry name" value="Head domain of nucleotide exchange factor GrpE"/>
    <property type="match status" value="1"/>
</dbReference>
<evidence type="ECO:0000313" key="15">
    <source>
        <dbReference type="Proteomes" id="UP000078368"/>
    </source>
</evidence>
<dbReference type="GO" id="GO:0005737">
    <property type="term" value="C:cytoplasm"/>
    <property type="evidence" value="ECO:0007669"/>
    <property type="project" value="UniProtKB-SubCell"/>
</dbReference>
<dbReference type="PANTHER" id="PTHR21237:SF23">
    <property type="entry name" value="GRPE PROTEIN HOMOLOG, MITOCHONDRIAL"/>
    <property type="match status" value="1"/>
</dbReference>
<feature type="compositionally biased region" description="Low complexity" evidence="13">
    <location>
        <begin position="57"/>
        <end position="78"/>
    </location>
</feature>
<protein>
    <recommendedName>
        <fullName evidence="8 10">Protein GrpE</fullName>
    </recommendedName>
    <alternativeName>
        <fullName evidence="9 10">HSP-70 cofactor</fullName>
    </alternativeName>
</protein>
<dbReference type="Gene3D" id="3.90.20.20">
    <property type="match status" value="1"/>
</dbReference>
<dbReference type="PROSITE" id="PS01071">
    <property type="entry name" value="GRPE"/>
    <property type="match status" value="1"/>
</dbReference>
<keyword evidence="4 10" id="KW-0963">Cytoplasm</keyword>
<dbReference type="STRING" id="1823756.A4H34_01435"/>
<evidence type="ECO:0000256" key="3">
    <source>
        <dbReference type="ARBA" id="ARBA00011738"/>
    </source>
</evidence>
<dbReference type="GO" id="GO:0006457">
    <property type="term" value="P:protein folding"/>
    <property type="evidence" value="ECO:0007669"/>
    <property type="project" value="InterPro"/>
</dbReference>
<dbReference type="GO" id="GO:0042803">
    <property type="term" value="F:protein homodimerization activity"/>
    <property type="evidence" value="ECO:0007669"/>
    <property type="project" value="InterPro"/>
</dbReference>
<proteinExistence type="inferred from homology"/>
<keyword evidence="15" id="KW-1185">Reference proteome</keyword>
<dbReference type="RefSeq" id="WP_064230828.1">
    <property type="nucleotide sequence ID" value="NZ_LVZK01000001.1"/>
</dbReference>
<evidence type="ECO:0000256" key="4">
    <source>
        <dbReference type="ARBA" id="ARBA00022490"/>
    </source>
</evidence>
<evidence type="ECO:0000256" key="1">
    <source>
        <dbReference type="ARBA" id="ARBA00004496"/>
    </source>
</evidence>
<dbReference type="CDD" id="cd00446">
    <property type="entry name" value="GrpE"/>
    <property type="match status" value="1"/>
</dbReference>
<comment type="function">
    <text evidence="7 10 11">Participates actively in the response to hyperosmotic and heat shock by preventing the aggregation of stress-denatured proteins, in association with DnaK and GrpE. It is the nucleotide exchange factor for DnaK and may function as a thermosensor. Unfolded proteins bind initially to DnaJ; upon interaction with the DnaJ-bound protein, DnaK hydrolyzes its bound ATP, resulting in the formation of a stable complex. GrpE releases ADP from DnaK; ATP binding to DnaK triggers the release of the substrate protein, thus completing the reaction cycle. Several rounds of ATP-dependent interactions between DnaJ, DnaK and GrpE are required for fully efficient folding.</text>
</comment>
<dbReference type="SUPFAM" id="SSF51064">
    <property type="entry name" value="Head domain of nucleotide exchange factor GrpE"/>
    <property type="match status" value="1"/>
</dbReference>
<accession>A0A179B4D1</accession>
<evidence type="ECO:0000313" key="14">
    <source>
        <dbReference type="EMBL" id="OAP85884.1"/>
    </source>
</evidence>
<reference evidence="14 15" key="1">
    <citation type="submission" date="2016-04" db="EMBL/GenBank/DDBJ databases">
        <title>Peptidophaga gingivicola gen. nov., sp. nov., isolated from human subgingival plaque.</title>
        <authorList>
            <person name="Beall C.J."/>
            <person name="Mokrzan E.M."/>
            <person name="Griffen A.L."/>
            <person name="Leys E.J."/>
        </authorList>
    </citation>
    <scope>NUCLEOTIDE SEQUENCE [LARGE SCALE GENOMIC DNA]</scope>
    <source>
        <strain evidence="14 15">BA112</strain>
    </source>
</reference>
<dbReference type="FunFam" id="2.30.22.10:FF:000001">
    <property type="entry name" value="Protein GrpE"/>
    <property type="match status" value="1"/>
</dbReference>
<evidence type="ECO:0000256" key="12">
    <source>
        <dbReference type="RuleBase" id="RU004478"/>
    </source>
</evidence>
<keyword evidence="6 10" id="KW-0143">Chaperone</keyword>
<evidence type="ECO:0000256" key="13">
    <source>
        <dbReference type="SAM" id="MobiDB-lite"/>
    </source>
</evidence>
<dbReference type="GO" id="GO:0051082">
    <property type="term" value="F:unfolded protein binding"/>
    <property type="evidence" value="ECO:0007669"/>
    <property type="project" value="TreeGrafter"/>
</dbReference>
<evidence type="ECO:0000256" key="7">
    <source>
        <dbReference type="ARBA" id="ARBA00053401"/>
    </source>
</evidence>
<evidence type="ECO:0000256" key="5">
    <source>
        <dbReference type="ARBA" id="ARBA00023016"/>
    </source>
</evidence>
<feature type="region of interest" description="Disordered" evidence="13">
    <location>
        <begin position="1"/>
        <end position="78"/>
    </location>
</feature>
<dbReference type="PANTHER" id="PTHR21237">
    <property type="entry name" value="GRPE PROTEIN"/>
    <property type="match status" value="1"/>
</dbReference>
<comment type="caution">
    <text evidence="14">The sequence shown here is derived from an EMBL/GenBank/DDBJ whole genome shotgun (WGS) entry which is preliminary data.</text>
</comment>
<dbReference type="EMBL" id="LVZK01000001">
    <property type="protein sequence ID" value="OAP85884.1"/>
    <property type="molecule type" value="Genomic_DNA"/>
</dbReference>
<dbReference type="OrthoDB" id="5191115at2"/>
<evidence type="ECO:0000256" key="8">
    <source>
        <dbReference type="ARBA" id="ARBA00072274"/>
    </source>
</evidence>
<evidence type="ECO:0000256" key="10">
    <source>
        <dbReference type="HAMAP-Rule" id="MF_01151"/>
    </source>
</evidence>
<dbReference type="HAMAP" id="MF_01151">
    <property type="entry name" value="GrpE"/>
    <property type="match status" value="1"/>
</dbReference>
<dbReference type="SUPFAM" id="SSF58014">
    <property type="entry name" value="Coiled-coil domain of nucleotide exchange factor GrpE"/>
    <property type="match status" value="1"/>
</dbReference>
<evidence type="ECO:0000256" key="6">
    <source>
        <dbReference type="ARBA" id="ARBA00023186"/>
    </source>
</evidence>
<dbReference type="PRINTS" id="PR00773">
    <property type="entry name" value="GRPEPROTEIN"/>
</dbReference>
<dbReference type="GO" id="GO:0051087">
    <property type="term" value="F:protein-folding chaperone binding"/>
    <property type="evidence" value="ECO:0007669"/>
    <property type="project" value="InterPro"/>
</dbReference>
<comment type="subunit">
    <text evidence="3 10">Homodimer.</text>
</comment>
<dbReference type="AlphaFoldDB" id="A0A179B4D1"/>
<evidence type="ECO:0000256" key="2">
    <source>
        <dbReference type="ARBA" id="ARBA00009054"/>
    </source>
</evidence>
<evidence type="ECO:0000256" key="11">
    <source>
        <dbReference type="RuleBase" id="RU000639"/>
    </source>
</evidence>
<keyword evidence="5 10" id="KW-0346">Stress response</keyword>
<name>A0A179B4D1_9ACTO</name>
<dbReference type="Proteomes" id="UP000078368">
    <property type="component" value="Unassembled WGS sequence"/>
</dbReference>
<dbReference type="InterPro" id="IPR009012">
    <property type="entry name" value="GrpE_head"/>
</dbReference>
<feature type="compositionally biased region" description="Acidic residues" evidence="13">
    <location>
        <begin position="1"/>
        <end position="11"/>
    </location>
</feature>
<organism evidence="14 15">
    <name type="scientific">Peptidiphaga gingivicola</name>
    <dbReference type="NCBI Taxonomy" id="2741497"/>
    <lineage>
        <taxon>Bacteria</taxon>
        <taxon>Bacillati</taxon>
        <taxon>Actinomycetota</taxon>
        <taxon>Actinomycetes</taxon>
        <taxon>Actinomycetales</taxon>
        <taxon>Actinomycetaceae</taxon>
        <taxon>Peptidiphaga</taxon>
    </lineage>
</organism>
<comment type="similarity">
    <text evidence="2 10 12">Belongs to the GrpE family.</text>
</comment>
<sequence length="226" mass="23687">MTNQEFDEAGAEFESAPAPGPQDECPAGPDVGQTGPEATAAEDGGPDGASSAEEAQADPAAPTSSADSTDPADLTDPLAEAMATISSLEDQVARRGADLYNLEQEYKNYVRRSKAEGAVRREEGVASVVEALLPVLDDVELARQHGDLTGPFGAIAEKFESTLASSFGVERYGKVGDAFDPLLHEALMHSTSAEAEAETIETLIQPGYRIGEKVLRPARVAVVSPE</sequence>
<dbReference type="Pfam" id="PF01025">
    <property type="entry name" value="GrpE"/>
    <property type="match status" value="1"/>
</dbReference>
<dbReference type="GO" id="GO:0000774">
    <property type="term" value="F:adenyl-nucleotide exchange factor activity"/>
    <property type="evidence" value="ECO:0007669"/>
    <property type="project" value="InterPro"/>
</dbReference>
<dbReference type="InterPro" id="IPR013805">
    <property type="entry name" value="GrpE_CC"/>
</dbReference>
<dbReference type="InterPro" id="IPR000740">
    <property type="entry name" value="GrpE"/>
</dbReference>
<gene>
    <name evidence="10" type="primary">grpE</name>
    <name evidence="14" type="ORF">A4H34_01435</name>
</gene>
<comment type="subcellular location">
    <subcellularLocation>
        <location evidence="1 10">Cytoplasm</location>
    </subcellularLocation>
</comment>
<evidence type="ECO:0000256" key="9">
    <source>
        <dbReference type="ARBA" id="ARBA00076414"/>
    </source>
</evidence>